<dbReference type="InterPro" id="IPR004013">
    <property type="entry name" value="PHP_dom"/>
</dbReference>
<reference evidence="3" key="1">
    <citation type="submission" date="2017-09" db="EMBL/GenBank/DDBJ databases">
        <title>Metaegenomics of thermophilic ammonia-oxidizing enrichment culture.</title>
        <authorList>
            <person name="Kato S."/>
            <person name="Suzuki K."/>
        </authorList>
    </citation>
    <scope>NUCLEOTIDE SEQUENCE [LARGE SCALE GENOMIC DNA]</scope>
</reference>
<dbReference type="PANTHER" id="PTHR42924">
    <property type="entry name" value="EXONUCLEASE"/>
    <property type="match status" value="1"/>
</dbReference>
<dbReference type="NCBIfam" id="NF038032">
    <property type="entry name" value="CehA_McbA_metalo"/>
    <property type="match status" value="1"/>
</dbReference>
<dbReference type="GO" id="GO:0004534">
    <property type="term" value="F:5'-3' RNA exonuclease activity"/>
    <property type="evidence" value="ECO:0007669"/>
    <property type="project" value="TreeGrafter"/>
</dbReference>
<feature type="domain" description="Polymerase/histidinol phosphatase N-terminal" evidence="1">
    <location>
        <begin position="353"/>
        <end position="425"/>
    </location>
</feature>
<evidence type="ECO:0000259" key="1">
    <source>
        <dbReference type="SMART" id="SM00481"/>
    </source>
</evidence>
<dbReference type="SUPFAM" id="SSF89550">
    <property type="entry name" value="PHP domain-like"/>
    <property type="match status" value="1"/>
</dbReference>
<evidence type="ECO:0000313" key="2">
    <source>
        <dbReference type="EMBL" id="GBC98572.1"/>
    </source>
</evidence>
<dbReference type="GO" id="GO:0035312">
    <property type="term" value="F:5'-3' DNA exonuclease activity"/>
    <property type="evidence" value="ECO:0007669"/>
    <property type="project" value="TreeGrafter"/>
</dbReference>
<organism evidence="2 3">
    <name type="scientific">Candidatus Fervidibacter japonicus</name>
    <dbReference type="NCBI Taxonomy" id="2035412"/>
    <lineage>
        <taxon>Bacteria</taxon>
        <taxon>Candidatus Fervidibacterota</taxon>
        <taxon>Candidatus Fervidibacter</taxon>
    </lineage>
</organism>
<dbReference type="AlphaFoldDB" id="A0A2H5XBL0"/>
<dbReference type="Proteomes" id="UP000236173">
    <property type="component" value="Unassembled WGS sequence"/>
</dbReference>
<gene>
    <name evidence="2" type="ORF">HRbin17_01085</name>
</gene>
<dbReference type="Pfam" id="PF02811">
    <property type="entry name" value="PHP"/>
    <property type="match status" value="1"/>
</dbReference>
<dbReference type="Gene3D" id="3.20.20.140">
    <property type="entry name" value="Metal-dependent hydrolases"/>
    <property type="match status" value="1"/>
</dbReference>
<dbReference type="InterPro" id="IPR016195">
    <property type="entry name" value="Pol/histidinol_Pase-like"/>
</dbReference>
<sequence length="656" mass="72681">MVRRGVPAISVILALQAVVVAQRVCQSPDALFVDSTASARTLHMFIYVPPSTPSFTLAVFDQADDSEVAQPSVFTLHAPNGSVAMQLNKPQRKAWSEYAIAVGPHWGIWRLTVTGPQAPSGARQPARNFFLVRTVGEVDLYFKPEPVVLARGLRFAEPQFGGPPVHQFTVQVPALERVRFNFRRPQDRQTVQVELTPPSDVAAQQRWGGLPRGSLEFLEVTGTNLQGLWRLTVRDVKGVYALGIEQELRLFCTDRPLMPMPYRAVVGTFVAGENTLVPARLDVTAPQTATESYVAYTDRIGLGVLFLLPGITYRVTASRGIEFEPQGVMVTDAQGFSVPLRRRWVRPAGWYCGDNHVHTVYSDGNDTPAQMVEAARGEGLDWVTLTDHGVGPVIQQVLIAHQEALPLSEPGRFIVIPGEEFTTPNYHANVINGTVLELPTAPLQQVIDAVLKMDRPDRPITVKLNHPTWEGTAKAADLARRLERLPLIELWNSREPEAMRLWWELLNKGMRVFAETSTDTHNRKTARLGHRRTYIYLGDTPLTAENIVRALREGRSFLSRGAFLLFAADGALPGDTIASPPSGEIAVKVRVLSAVPVDRIEFISEGALVRTVDLGGRLEWEGELRLAVKGRWVLAQAMEKDNPVPLAMTNPIFVRR</sequence>
<accession>A0A2H5XBL0</accession>
<comment type="caution">
    <text evidence="2">The sequence shown here is derived from an EMBL/GenBank/DDBJ whole genome shotgun (WGS) entry which is preliminary data.</text>
</comment>
<dbReference type="InterPro" id="IPR003141">
    <property type="entry name" value="Pol/His_phosphatase_N"/>
</dbReference>
<protein>
    <recommendedName>
        <fullName evidence="1">Polymerase/histidinol phosphatase N-terminal domain-containing protein</fullName>
    </recommendedName>
</protein>
<dbReference type="PANTHER" id="PTHR42924:SF3">
    <property type="entry name" value="POLYMERASE_HISTIDINOL PHOSPHATASE N-TERMINAL DOMAIN-CONTAINING PROTEIN"/>
    <property type="match status" value="1"/>
</dbReference>
<dbReference type="SMART" id="SM00481">
    <property type="entry name" value="POLIIIAc"/>
    <property type="match status" value="1"/>
</dbReference>
<dbReference type="InterPro" id="IPR052018">
    <property type="entry name" value="PHP_domain"/>
</dbReference>
<dbReference type="CDD" id="cd07432">
    <property type="entry name" value="PHP_HisPPase"/>
    <property type="match status" value="1"/>
</dbReference>
<name>A0A2H5XBL0_9BACT</name>
<evidence type="ECO:0000313" key="3">
    <source>
        <dbReference type="Proteomes" id="UP000236173"/>
    </source>
</evidence>
<proteinExistence type="predicted"/>
<dbReference type="EMBL" id="BEHT01000012">
    <property type="protein sequence ID" value="GBC98572.1"/>
    <property type="molecule type" value="Genomic_DNA"/>
</dbReference>